<comment type="cofactor">
    <cofactor evidence="16 17">
        <name>Mg(2+)</name>
        <dbReference type="ChEBI" id="CHEBI:18420"/>
    </cofactor>
    <cofactor evidence="16 17">
        <name>Mn(2+)</name>
        <dbReference type="ChEBI" id="CHEBI:29035"/>
    </cofactor>
    <text evidence="16 17">Binds 1 Mg(2+) or Mn(2+) ion per subunit.</text>
</comment>
<evidence type="ECO:0000256" key="15">
    <source>
        <dbReference type="ARBA" id="ARBA00023577"/>
    </source>
</evidence>
<evidence type="ECO:0000259" key="18">
    <source>
        <dbReference type="SMART" id="SM01329"/>
    </source>
</evidence>
<dbReference type="InterPro" id="IPR024084">
    <property type="entry name" value="IsoPropMal-DH-like_dom"/>
</dbReference>
<keyword evidence="20" id="KW-1185">Reference proteome</keyword>
<keyword evidence="16" id="KW-0464">Manganese</keyword>
<feature type="binding site" evidence="16">
    <location>
        <position position="134"/>
    </location>
    <ligand>
        <name>substrate</name>
    </ligand>
</feature>
<dbReference type="EC" id="1.1.1.85" evidence="16"/>
<keyword evidence="7 16" id="KW-0432">Leucine biosynthesis</keyword>
<dbReference type="GO" id="GO:0000287">
    <property type="term" value="F:magnesium ion binding"/>
    <property type="evidence" value="ECO:0007669"/>
    <property type="project" value="InterPro"/>
</dbReference>
<protein>
    <recommendedName>
        <fullName evidence="16">3-isopropylmalate dehydrogenase</fullName>
        <ecNumber evidence="16">1.1.1.85</ecNumber>
    </recommendedName>
    <alternativeName>
        <fullName evidence="16">3-IPM-DH</fullName>
    </alternativeName>
    <alternativeName>
        <fullName evidence="16">Beta-IPM dehydrogenase</fullName>
        <shortName evidence="16">IMDH</shortName>
    </alternativeName>
</protein>
<feature type="binding site" evidence="16">
    <location>
        <begin position="75"/>
        <end position="88"/>
    </location>
    <ligand>
        <name>NAD(+)</name>
        <dbReference type="ChEBI" id="CHEBI:57540"/>
    </ligand>
</feature>
<evidence type="ECO:0000256" key="5">
    <source>
        <dbReference type="ARBA" id="ARBA00008319"/>
    </source>
</evidence>
<dbReference type="NCBIfam" id="TIGR00169">
    <property type="entry name" value="leuB"/>
    <property type="match status" value="1"/>
</dbReference>
<evidence type="ECO:0000256" key="8">
    <source>
        <dbReference type="ARBA" id="ARBA00022490"/>
    </source>
</evidence>
<comment type="subcellular location">
    <subcellularLocation>
        <location evidence="3 16">Cytoplasm</location>
    </subcellularLocation>
</comment>
<feature type="binding site" evidence="16">
    <location>
        <position position="223"/>
    </location>
    <ligand>
        <name>substrate</name>
    </ligand>
</feature>
<comment type="cofactor">
    <cofactor evidence="2">
        <name>Mn(2+)</name>
        <dbReference type="ChEBI" id="CHEBI:29035"/>
    </cofactor>
</comment>
<feature type="site" description="Important for catalysis" evidence="16">
    <location>
        <position position="191"/>
    </location>
</feature>
<feature type="binding site" evidence="16">
    <location>
        <position position="251"/>
    </location>
    <ligand>
        <name>Mg(2+)</name>
        <dbReference type="ChEBI" id="CHEBI:18420"/>
    </ligand>
</feature>
<sequence length="359" mass="39238">MYKIGVLPGDGIGPEITVQAVRVLEAVGRRYGRDFKFTEGLIGGAAYDAVGHPLPPETLDLCHNSDAILLGAVGGSKWDDLPSHLRPEVGALLPLRKELGLYANLRPTRVFPALINASTLKPEVVSGLDILVVRELTGGLYFGKKSKEPLAGGGYRVIDTLEYTTPEIERIAHLAFQMARKRRNKVTSVDKANVLESSRYWREVVTAIGTEYPDVELDHYYVDNCAMQLVKNPRQFDVLVTENMFGDILSDQASMLSGSLGMLASASIGGEIGLYEPSHGSAPKYTGMQRANPIATILSGAMLLRFSLNLEEEADCIERAITKVLDLGYRTADLMEEGKELVNTIQMGDRIIEQIESGV</sequence>
<keyword evidence="10 16" id="KW-0479">Metal-binding</keyword>
<dbReference type="RefSeq" id="WP_277443862.1">
    <property type="nucleotide sequence ID" value="NZ_JAKOAV010000015.1"/>
</dbReference>
<feature type="binding site" evidence="16">
    <location>
        <position position="106"/>
    </location>
    <ligand>
        <name>substrate</name>
    </ligand>
</feature>
<dbReference type="GO" id="GO:0003862">
    <property type="term" value="F:3-isopropylmalate dehydrogenase activity"/>
    <property type="evidence" value="ECO:0007669"/>
    <property type="project" value="UniProtKB-UniRule"/>
</dbReference>
<comment type="similarity">
    <text evidence="5 16">Belongs to the isocitrate and isopropylmalate dehydrogenases family. LeuB type 1 subfamily.</text>
</comment>
<evidence type="ECO:0000256" key="12">
    <source>
        <dbReference type="ARBA" id="ARBA00023002"/>
    </source>
</evidence>
<dbReference type="GO" id="GO:0005829">
    <property type="term" value="C:cytosol"/>
    <property type="evidence" value="ECO:0007669"/>
    <property type="project" value="TreeGrafter"/>
</dbReference>
<proteinExistence type="inferred from homology"/>
<evidence type="ECO:0000256" key="6">
    <source>
        <dbReference type="ARBA" id="ARBA00011738"/>
    </source>
</evidence>
<comment type="caution">
    <text evidence="19">The sequence shown here is derived from an EMBL/GenBank/DDBJ whole genome shotgun (WGS) entry which is preliminary data.</text>
</comment>
<dbReference type="GO" id="GO:0009098">
    <property type="term" value="P:L-leucine biosynthetic process"/>
    <property type="evidence" value="ECO:0007669"/>
    <property type="project" value="UniProtKB-UniRule"/>
</dbReference>
<dbReference type="FunFam" id="3.40.718.10:FF:000028">
    <property type="entry name" value="3-isopropylmalate dehydrogenase"/>
    <property type="match status" value="1"/>
</dbReference>
<evidence type="ECO:0000256" key="2">
    <source>
        <dbReference type="ARBA" id="ARBA00001936"/>
    </source>
</evidence>
<organism evidence="19 20">
    <name type="scientific">Pelotomaculum isophthalicicum JI</name>
    <dbReference type="NCBI Taxonomy" id="947010"/>
    <lineage>
        <taxon>Bacteria</taxon>
        <taxon>Bacillati</taxon>
        <taxon>Bacillota</taxon>
        <taxon>Clostridia</taxon>
        <taxon>Eubacteriales</taxon>
        <taxon>Desulfotomaculaceae</taxon>
        <taxon>Pelotomaculum</taxon>
    </lineage>
</organism>
<dbReference type="GO" id="GO:0051287">
    <property type="term" value="F:NAD binding"/>
    <property type="evidence" value="ECO:0007669"/>
    <property type="project" value="InterPro"/>
</dbReference>
<dbReference type="PROSITE" id="PS00470">
    <property type="entry name" value="IDH_IMDH"/>
    <property type="match status" value="1"/>
</dbReference>
<keyword evidence="8 16" id="KW-0963">Cytoplasm</keyword>
<evidence type="ECO:0000256" key="17">
    <source>
        <dbReference type="RuleBase" id="RU004445"/>
    </source>
</evidence>
<dbReference type="HAMAP" id="MF_01033">
    <property type="entry name" value="LeuB_type1"/>
    <property type="match status" value="1"/>
</dbReference>
<dbReference type="SMART" id="SM01329">
    <property type="entry name" value="Iso_dh"/>
    <property type="match status" value="1"/>
</dbReference>
<evidence type="ECO:0000256" key="9">
    <source>
        <dbReference type="ARBA" id="ARBA00022605"/>
    </source>
</evidence>
<dbReference type="AlphaFoldDB" id="A0A9X4H222"/>
<evidence type="ECO:0000256" key="3">
    <source>
        <dbReference type="ARBA" id="ARBA00004496"/>
    </source>
</evidence>
<gene>
    <name evidence="16 19" type="primary">leuB</name>
    <name evidence="19" type="ORF">L7E55_09215</name>
</gene>
<accession>A0A9X4H222</accession>
<dbReference type="Gene3D" id="3.40.718.10">
    <property type="entry name" value="Isopropylmalate Dehydrogenase"/>
    <property type="match status" value="1"/>
</dbReference>
<keyword evidence="13 16" id="KW-0520">NAD</keyword>
<evidence type="ECO:0000256" key="7">
    <source>
        <dbReference type="ARBA" id="ARBA00022430"/>
    </source>
</evidence>
<keyword evidence="14 16" id="KW-0100">Branched-chain amino acid biosynthesis</keyword>
<dbReference type="InterPro" id="IPR004429">
    <property type="entry name" value="Isopropylmalate_DH"/>
</dbReference>
<evidence type="ECO:0000256" key="1">
    <source>
        <dbReference type="ARBA" id="ARBA00000624"/>
    </source>
</evidence>
<feature type="binding site" evidence="16">
    <location>
        <position position="223"/>
    </location>
    <ligand>
        <name>Mg(2+)</name>
        <dbReference type="ChEBI" id="CHEBI:18420"/>
    </ligand>
</feature>
<dbReference type="Pfam" id="PF00180">
    <property type="entry name" value="Iso_dh"/>
    <property type="match status" value="1"/>
</dbReference>
<feature type="binding site" evidence="16">
    <location>
        <position position="96"/>
    </location>
    <ligand>
        <name>substrate</name>
    </ligand>
</feature>
<comment type="pathway">
    <text evidence="4 16 17">Amino-acid biosynthesis; L-leucine biosynthesis; L-leucine from 3-methyl-2-oxobutanoate: step 3/4.</text>
</comment>
<keyword evidence="11 16" id="KW-0460">Magnesium</keyword>
<evidence type="ECO:0000256" key="13">
    <source>
        <dbReference type="ARBA" id="ARBA00023027"/>
    </source>
</evidence>
<dbReference type="InterPro" id="IPR019818">
    <property type="entry name" value="IsoCit/isopropylmalate_DH_CS"/>
</dbReference>
<feature type="domain" description="Isopropylmalate dehydrogenase-like" evidence="18">
    <location>
        <begin position="3"/>
        <end position="351"/>
    </location>
</feature>
<comment type="catalytic activity">
    <reaction evidence="1 16 17">
        <text>(2R,3S)-3-isopropylmalate + NAD(+) = 4-methyl-2-oxopentanoate + CO2 + NADH</text>
        <dbReference type="Rhea" id="RHEA:32271"/>
        <dbReference type="ChEBI" id="CHEBI:16526"/>
        <dbReference type="ChEBI" id="CHEBI:17865"/>
        <dbReference type="ChEBI" id="CHEBI:35121"/>
        <dbReference type="ChEBI" id="CHEBI:57540"/>
        <dbReference type="ChEBI" id="CHEBI:57945"/>
        <dbReference type="EC" id="1.1.1.85"/>
    </reaction>
</comment>
<evidence type="ECO:0000256" key="16">
    <source>
        <dbReference type="HAMAP-Rule" id="MF_01033"/>
    </source>
</evidence>
<dbReference type="SUPFAM" id="SSF53659">
    <property type="entry name" value="Isocitrate/Isopropylmalate dehydrogenase-like"/>
    <property type="match status" value="1"/>
</dbReference>
<evidence type="ECO:0000256" key="4">
    <source>
        <dbReference type="ARBA" id="ARBA00004762"/>
    </source>
</evidence>
<evidence type="ECO:0000313" key="19">
    <source>
        <dbReference type="EMBL" id="MDF9408535.1"/>
    </source>
</evidence>
<evidence type="ECO:0000313" key="20">
    <source>
        <dbReference type="Proteomes" id="UP001154312"/>
    </source>
</evidence>
<dbReference type="EMBL" id="JAKOAV010000015">
    <property type="protein sequence ID" value="MDF9408535.1"/>
    <property type="molecule type" value="Genomic_DNA"/>
</dbReference>
<comment type="caution">
    <text evidence="16">Lacks conserved residue(s) required for the propagation of feature annotation.</text>
</comment>
<dbReference type="Proteomes" id="UP001154312">
    <property type="component" value="Unassembled WGS sequence"/>
</dbReference>
<reference evidence="19" key="1">
    <citation type="submission" date="2022-02" db="EMBL/GenBank/DDBJ databases">
        <authorList>
            <person name="Leng L."/>
        </authorList>
    </citation>
    <scope>NUCLEOTIDE SEQUENCE</scope>
    <source>
        <strain evidence="19">JI</strain>
    </source>
</reference>
<comment type="function">
    <text evidence="15 16 17">Catalyzes the oxidation of 3-carboxy-2-hydroxy-4-methylpentanoate (3-isopropylmalate) to 3-carboxy-4-methyl-2-oxopentanoate. The product decarboxylates to 4-methyl-2 oxopentanoate.</text>
</comment>
<dbReference type="PANTHER" id="PTHR42979:SF1">
    <property type="entry name" value="3-ISOPROPYLMALATE DEHYDROGENASE"/>
    <property type="match status" value="1"/>
</dbReference>
<keyword evidence="9 16" id="KW-0028">Amino-acid biosynthesis</keyword>
<dbReference type="PANTHER" id="PTHR42979">
    <property type="entry name" value="3-ISOPROPYLMALATE DEHYDROGENASE"/>
    <property type="match status" value="1"/>
</dbReference>
<name>A0A9X4H222_9FIRM</name>
<evidence type="ECO:0000256" key="14">
    <source>
        <dbReference type="ARBA" id="ARBA00023304"/>
    </source>
</evidence>
<evidence type="ECO:0000256" key="10">
    <source>
        <dbReference type="ARBA" id="ARBA00022723"/>
    </source>
</evidence>
<feature type="site" description="Important for catalysis" evidence="16">
    <location>
        <position position="141"/>
    </location>
</feature>
<evidence type="ECO:0000256" key="11">
    <source>
        <dbReference type="ARBA" id="ARBA00022842"/>
    </source>
</evidence>
<feature type="binding site" evidence="16">
    <location>
        <position position="247"/>
    </location>
    <ligand>
        <name>Mg(2+)</name>
        <dbReference type="ChEBI" id="CHEBI:18420"/>
    </ligand>
</feature>
<keyword evidence="12 16" id="KW-0560">Oxidoreductase</keyword>
<comment type="subunit">
    <text evidence="6 16 17">Homodimer.</text>
</comment>